<feature type="coiled-coil region" evidence="2">
    <location>
        <begin position="134"/>
        <end position="208"/>
    </location>
</feature>
<feature type="compositionally biased region" description="Low complexity" evidence="3">
    <location>
        <begin position="554"/>
        <end position="606"/>
    </location>
</feature>
<dbReference type="Gene3D" id="1.10.287.370">
    <property type="match status" value="1"/>
</dbReference>
<keyword evidence="1 2" id="KW-0175">Coiled coil</keyword>
<dbReference type="InterPro" id="IPR019131">
    <property type="entry name" value="Cortactin-binding_p2_N"/>
</dbReference>
<evidence type="ECO:0000256" key="2">
    <source>
        <dbReference type="SAM" id="Coils"/>
    </source>
</evidence>
<feature type="region of interest" description="Disordered" evidence="3">
    <location>
        <begin position="459"/>
        <end position="479"/>
    </location>
</feature>
<dbReference type="AlphaFoldDB" id="A0A922IFT0"/>
<dbReference type="EMBL" id="ASGP02000001">
    <property type="protein sequence ID" value="KAH9530072.1"/>
    <property type="molecule type" value="Genomic_DNA"/>
</dbReference>
<feature type="region of interest" description="Disordered" evidence="3">
    <location>
        <begin position="495"/>
        <end position="607"/>
    </location>
</feature>
<organism evidence="5 6">
    <name type="scientific">Dermatophagoides farinae</name>
    <name type="common">American house dust mite</name>
    <dbReference type="NCBI Taxonomy" id="6954"/>
    <lineage>
        <taxon>Eukaryota</taxon>
        <taxon>Metazoa</taxon>
        <taxon>Ecdysozoa</taxon>
        <taxon>Arthropoda</taxon>
        <taxon>Chelicerata</taxon>
        <taxon>Arachnida</taxon>
        <taxon>Acari</taxon>
        <taxon>Acariformes</taxon>
        <taxon>Sarcoptiformes</taxon>
        <taxon>Astigmata</taxon>
        <taxon>Psoroptidia</taxon>
        <taxon>Analgoidea</taxon>
        <taxon>Pyroglyphidae</taxon>
        <taxon>Dermatophagoidinae</taxon>
        <taxon>Dermatophagoides</taxon>
    </lineage>
</organism>
<reference evidence="5" key="2">
    <citation type="journal article" date="2022" name="Res Sq">
        <title>Comparative Genomics Reveals Insights into the Divergent Evolution of Astigmatic Mites and Household Pest Adaptations.</title>
        <authorList>
            <person name="Xiong Q."/>
            <person name="Wan A.T.-Y."/>
            <person name="Liu X.-Y."/>
            <person name="Fung C.S.-H."/>
            <person name="Xiao X."/>
            <person name="Malainual N."/>
            <person name="Hou J."/>
            <person name="Wang L."/>
            <person name="Wang M."/>
            <person name="Yang K."/>
            <person name="Cui Y."/>
            <person name="Leung E."/>
            <person name="Nong W."/>
            <person name="Shin S.-K."/>
            <person name="Au S."/>
            <person name="Jeong K.Y."/>
            <person name="Chew F.T."/>
            <person name="Hui J."/>
            <person name="Leung T.F."/>
            <person name="Tungtrongchitr A."/>
            <person name="Zhong N."/>
            <person name="Liu Z."/>
            <person name="Tsui S."/>
        </authorList>
    </citation>
    <scope>NUCLEOTIDE SEQUENCE</scope>
    <source>
        <strain evidence="5">Derf</strain>
        <tissue evidence="5">Whole organism</tissue>
    </source>
</reference>
<gene>
    <name evidence="5" type="primary">CTTNBP2NL</name>
    <name evidence="5" type="ORF">DERF_003909</name>
</gene>
<proteinExistence type="predicted"/>
<feature type="compositionally biased region" description="Pro residues" evidence="3">
    <location>
        <begin position="528"/>
        <end position="540"/>
    </location>
</feature>
<feature type="coiled-coil region" evidence="2">
    <location>
        <begin position="248"/>
        <end position="314"/>
    </location>
</feature>
<dbReference type="Proteomes" id="UP000790347">
    <property type="component" value="Unassembled WGS sequence"/>
</dbReference>
<feature type="domain" description="Cortactin-binding protein-2 N-terminal" evidence="4">
    <location>
        <begin position="81"/>
        <end position="224"/>
    </location>
</feature>
<reference evidence="5" key="1">
    <citation type="submission" date="2013-05" db="EMBL/GenBank/DDBJ databases">
        <authorList>
            <person name="Yim A.K.Y."/>
            <person name="Chan T.F."/>
            <person name="Ji K.M."/>
            <person name="Liu X.Y."/>
            <person name="Zhou J.W."/>
            <person name="Li R.Q."/>
            <person name="Yang K.Y."/>
            <person name="Li J."/>
            <person name="Li M."/>
            <person name="Law P.T.W."/>
            <person name="Wu Y.L."/>
            <person name="Cai Z.L."/>
            <person name="Qin H."/>
            <person name="Bao Y."/>
            <person name="Leung R.K.K."/>
            <person name="Ng P.K.S."/>
            <person name="Zou J."/>
            <person name="Zhong X.J."/>
            <person name="Ran P.X."/>
            <person name="Zhong N.S."/>
            <person name="Liu Z.G."/>
            <person name="Tsui S.K.W."/>
        </authorList>
    </citation>
    <scope>NUCLEOTIDE SEQUENCE</scope>
    <source>
        <strain evidence="5">Derf</strain>
        <tissue evidence="5">Whole organism</tissue>
    </source>
</reference>
<sequence length="696" mass="78050">MSFFNTTLKRNSKLDLSRPDLLKLVSMLEGELQAREIVIAVLKSEQIKRLLNPIVVGSMIQPISGFKTTKQIDHCTPKNNNNQTELTAEQTIKYSSDPLIALSRDSLAIYEPSLEYPTTLALYNIKTFQLENLINNQRRLHAKTNDRLKLLENQYENMLNELEVERRKNGQYEKDFENYDRIKHETKIQELNQQLNETKDHMKQMIMTLLYERKQLILKLIDEKHHNEQLEQTLTTEKGKMAEMVEGLEDESKRSLQMEAELEKYLNDFDKERQEFHSQLQESEAKNVELIAENDRLRNMVESLQAQLQATTGKCIASKSLNSNIVDQEKWNLGEGVRSSIVTTTPVGPKVQSLSSVNPVFHPKASVAQPIPITAAANKTITGASPASILTTTATIAAKSIHTQDTNLNNSSNNTIILPPPSIPAPQPKQQPNHHCTMTNSCTKNKMSTTEVADNITIINNNNNNENDSKLSSSSKSLDTSVKQTVMFYENSAKTTSISTTTTTSTTTTSSSSSISTTGTMVKKPTTGPRPTPPPIPPNKPSIKPVLPHQAILSSSSFNKTNINNNNNKDSNAITNNNNKINNSPQTTSSKTNNNKSNNGQQKQGTMTTSILKKLKVLKTDLQKVSHQYEEICEQIANYNNVKSTIETINRHELKTIKTMNDIGSNCYVQCKRKLSNPTIIVRSRCNRSIILSNNL</sequence>
<accession>A0A922IFT0</accession>
<dbReference type="PANTHER" id="PTHR23166">
    <property type="entry name" value="FILAMIN/GPBP-INTERACTING PROTEIN"/>
    <property type="match status" value="1"/>
</dbReference>
<protein>
    <submittedName>
        <fullName evidence="5">Cortactin-binding protein-2</fullName>
    </submittedName>
</protein>
<name>A0A922IFT0_DERFA</name>
<keyword evidence="6" id="KW-1185">Reference proteome</keyword>
<comment type="caution">
    <text evidence="5">The sequence shown here is derived from an EMBL/GenBank/DDBJ whole genome shotgun (WGS) entry which is preliminary data.</text>
</comment>
<feature type="compositionally biased region" description="Low complexity" evidence="3">
    <location>
        <begin position="495"/>
        <end position="527"/>
    </location>
</feature>
<feature type="domain" description="Cortactin-binding protein-2 N-terminal" evidence="4">
    <location>
        <begin position="15"/>
        <end position="51"/>
    </location>
</feature>
<evidence type="ECO:0000256" key="3">
    <source>
        <dbReference type="SAM" id="MobiDB-lite"/>
    </source>
</evidence>
<evidence type="ECO:0000256" key="1">
    <source>
        <dbReference type="ARBA" id="ARBA00023054"/>
    </source>
</evidence>
<dbReference type="Pfam" id="PF09727">
    <property type="entry name" value="CortBP2"/>
    <property type="match status" value="2"/>
</dbReference>
<dbReference type="PANTHER" id="PTHR23166:SF5">
    <property type="entry name" value="CTTNBP2 N-TERMINAL-LIKE PROTEIN"/>
    <property type="match status" value="1"/>
</dbReference>
<evidence type="ECO:0000259" key="4">
    <source>
        <dbReference type="Pfam" id="PF09727"/>
    </source>
</evidence>
<evidence type="ECO:0000313" key="6">
    <source>
        <dbReference type="Proteomes" id="UP000790347"/>
    </source>
</evidence>
<evidence type="ECO:0000313" key="5">
    <source>
        <dbReference type="EMBL" id="KAH9530072.1"/>
    </source>
</evidence>
<dbReference type="InterPro" id="IPR050719">
    <property type="entry name" value="Cortactin-Actin_Reg"/>
</dbReference>
<dbReference type="InterPro" id="IPR009053">
    <property type="entry name" value="Prefoldin"/>
</dbReference>